<feature type="region of interest" description="Disordered" evidence="1">
    <location>
        <begin position="764"/>
        <end position="815"/>
    </location>
</feature>
<accession>A0A9P6DZ16</accession>
<proteinExistence type="predicted"/>
<gene>
    <name evidence="2" type="ORF">BS47DRAFT_1360439</name>
</gene>
<feature type="region of interest" description="Disordered" evidence="1">
    <location>
        <begin position="341"/>
        <end position="415"/>
    </location>
</feature>
<protein>
    <submittedName>
        <fullName evidence="2">Uncharacterized protein</fullName>
    </submittedName>
</protein>
<comment type="caution">
    <text evidence="2">The sequence shown here is derived from an EMBL/GenBank/DDBJ whole genome shotgun (WGS) entry which is preliminary data.</text>
</comment>
<feature type="compositionally biased region" description="Basic and acidic residues" evidence="1">
    <location>
        <begin position="235"/>
        <end position="247"/>
    </location>
</feature>
<feature type="compositionally biased region" description="Basic and acidic residues" evidence="1">
    <location>
        <begin position="31"/>
        <end position="49"/>
    </location>
</feature>
<dbReference type="AlphaFoldDB" id="A0A9P6DZ16"/>
<feature type="compositionally biased region" description="Acidic residues" evidence="1">
    <location>
        <begin position="804"/>
        <end position="815"/>
    </location>
</feature>
<dbReference type="EMBL" id="MU128941">
    <property type="protein sequence ID" value="KAF9516248.1"/>
    <property type="molecule type" value="Genomic_DNA"/>
</dbReference>
<name>A0A9P6DZ16_9AGAM</name>
<organism evidence="2 3">
    <name type="scientific">Hydnum rufescens UP504</name>
    <dbReference type="NCBI Taxonomy" id="1448309"/>
    <lineage>
        <taxon>Eukaryota</taxon>
        <taxon>Fungi</taxon>
        <taxon>Dikarya</taxon>
        <taxon>Basidiomycota</taxon>
        <taxon>Agaricomycotina</taxon>
        <taxon>Agaricomycetes</taxon>
        <taxon>Cantharellales</taxon>
        <taxon>Hydnaceae</taxon>
        <taxon>Hydnum</taxon>
    </lineage>
</organism>
<feature type="compositionally biased region" description="Basic and acidic residues" evidence="1">
    <location>
        <begin position="135"/>
        <end position="149"/>
    </location>
</feature>
<feature type="compositionally biased region" description="Polar residues" evidence="1">
    <location>
        <begin position="778"/>
        <end position="801"/>
    </location>
</feature>
<evidence type="ECO:0000313" key="2">
    <source>
        <dbReference type="EMBL" id="KAF9516248.1"/>
    </source>
</evidence>
<reference evidence="2" key="1">
    <citation type="journal article" date="2020" name="Nat. Commun.">
        <title>Large-scale genome sequencing of mycorrhizal fungi provides insights into the early evolution of symbiotic traits.</title>
        <authorList>
            <person name="Miyauchi S."/>
            <person name="Kiss E."/>
            <person name="Kuo A."/>
            <person name="Drula E."/>
            <person name="Kohler A."/>
            <person name="Sanchez-Garcia M."/>
            <person name="Morin E."/>
            <person name="Andreopoulos B."/>
            <person name="Barry K.W."/>
            <person name="Bonito G."/>
            <person name="Buee M."/>
            <person name="Carver A."/>
            <person name="Chen C."/>
            <person name="Cichocki N."/>
            <person name="Clum A."/>
            <person name="Culley D."/>
            <person name="Crous P.W."/>
            <person name="Fauchery L."/>
            <person name="Girlanda M."/>
            <person name="Hayes R.D."/>
            <person name="Keri Z."/>
            <person name="LaButti K."/>
            <person name="Lipzen A."/>
            <person name="Lombard V."/>
            <person name="Magnuson J."/>
            <person name="Maillard F."/>
            <person name="Murat C."/>
            <person name="Nolan M."/>
            <person name="Ohm R.A."/>
            <person name="Pangilinan J."/>
            <person name="Pereira M.F."/>
            <person name="Perotto S."/>
            <person name="Peter M."/>
            <person name="Pfister S."/>
            <person name="Riley R."/>
            <person name="Sitrit Y."/>
            <person name="Stielow J.B."/>
            <person name="Szollosi G."/>
            <person name="Zifcakova L."/>
            <person name="Stursova M."/>
            <person name="Spatafora J.W."/>
            <person name="Tedersoo L."/>
            <person name="Vaario L.M."/>
            <person name="Yamada A."/>
            <person name="Yan M."/>
            <person name="Wang P."/>
            <person name="Xu J."/>
            <person name="Bruns T."/>
            <person name="Baldrian P."/>
            <person name="Vilgalys R."/>
            <person name="Dunand C."/>
            <person name="Henrissat B."/>
            <person name="Grigoriev I.V."/>
            <person name="Hibbett D."/>
            <person name="Nagy L.G."/>
            <person name="Martin F.M."/>
        </authorList>
    </citation>
    <scope>NUCLEOTIDE SEQUENCE</scope>
    <source>
        <strain evidence="2">UP504</strain>
    </source>
</reference>
<evidence type="ECO:0000256" key="1">
    <source>
        <dbReference type="SAM" id="MobiDB-lite"/>
    </source>
</evidence>
<keyword evidence="3" id="KW-1185">Reference proteome</keyword>
<evidence type="ECO:0000313" key="3">
    <source>
        <dbReference type="Proteomes" id="UP000886523"/>
    </source>
</evidence>
<sequence>MPPHSKTLPSGAKEKIVDTNVSNKPTATKRWKQDPPRMPRQEIPAEERGTSGSTTTAVPAWATHANTKASEPASGGPVSSTQKKARKVPPVCLPRQFEGDEEEQDVFDCHCKGAKGLVDASPLSPITTTAVLKVSKRDRQNSNTDDRAPTKRQKTHAVQKPSKSKSNVVTYAKHRNPASTQEVATMEDKAEGEGDEEQWDRPSMAGTAKDPRPTDHPSPTLPRGGYTAITPGPSDDVHDVEASLLDRELEEEVGHTSSPGLLGEGLGLSDQEIQEGSHEGSQPVVVSLAPRVDDEGRETSAEGVLGLNLEATALEFPSPTHLMRSLKTSQNKDVQRHITKERAVLPHSPSPTGNQPRNFLVPKNTKNTVVQGAESSEGDSTEDDEDQQDNPEPQEDAAEDVSEAHDPPSEYLTKDQEKAVRTLFWTLVEDLAKTKVKDLNVTASAVFRVLGDMFSKESHHDNIWNCFQTVFRAQNPDIKDSEAIHDSYKEETKKAKDRGGKAGLSKWHVKIKEAAESLQVNAASSKIVLGTLARIIKQETKDLSERARVLSNLWSVEVFGFALCQDALDSNGVAAGSMFSSSSKTSRILERLIWNDANLKRKIFSELFATYVEHAEPPSEDPVVEWEQVKKRINGSQGSNHAVQVALRTAASKAWCEVINNALGMDNEKAVLSRIGNRLYTGWDKEVFVITNFPDNVPLEKMESLGTAQRWSLLQACVVGLLEKVHGKEGWLKDYDDEGLVITVSGKALFTVGQTKAFQKEKAAMAKGKGKEKRSGAESPTTYLKRTYTKAQTSTAASNPPETGESEEDDEDEEE</sequence>
<feature type="region of interest" description="Disordered" evidence="1">
    <location>
        <begin position="115"/>
        <end position="285"/>
    </location>
</feature>
<feature type="region of interest" description="Disordered" evidence="1">
    <location>
        <begin position="1"/>
        <end position="88"/>
    </location>
</feature>
<feature type="compositionally biased region" description="Acidic residues" evidence="1">
    <location>
        <begin position="376"/>
        <end position="401"/>
    </location>
</feature>
<feature type="compositionally biased region" description="Basic and acidic residues" evidence="1">
    <location>
        <begin position="402"/>
        <end position="415"/>
    </location>
</feature>
<dbReference type="Proteomes" id="UP000886523">
    <property type="component" value="Unassembled WGS sequence"/>
</dbReference>